<gene>
    <name evidence="1" type="ORF">EX87_18840</name>
</gene>
<name>A0A0F7EJM9_BRELA</name>
<proteinExistence type="predicted"/>
<dbReference type="EMBL" id="CP011076">
    <property type="protein sequence ID" value="AKF95698.1"/>
    <property type="molecule type" value="Genomic_DNA"/>
</dbReference>
<geneLocation type="plasmid" evidence="1">
    <name>unnamed2</name>
</geneLocation>
<reference evidence="1" key="1">
    <citation type="submission" date="2015-03" db="EMBL/GenBank/DDBJ databases">
        <title>MIGS Cultured Bacterial/Archaeal sample from Brevibacillus laterosporus.</title>
        <authorList>
            <person name="Zeng D."/>
            <person name="Zhu L."/>
            <person name="Dong G."/>
            <person name="Ye W."/>
            <person name="Ren D."/>
            <person name="Wu L."/>
            <person name="Xu J."/>
            <person name="Li G."/>
            <person name="Guo L."/>
        </authorList>
    </citation>
    <scope>NUCLEOTIDE SEQUENCE</scope>
    <source>
        <strain evidence="1">B9</strain>
        <plasmid evidence="1">unnamed2</plasmid>
    </source>
</reference>
<keyword evidence="1" id="KW-0614">Plasmid</keyword>
<dbReference type="AlphaFoldDB" id="A0A0F7EJM9"/>
<accession>A0A0F7EJM9</accession>
<protein>
    <submittedName>
        <fullName evidence="1">Uncharacterized protein</fullName>
    </submittedName>
</protein>
<evidence type="ECO:0000313" key="1">
    <source>
        <dbReference type="EMBL" id="AKF95698.1"/>
    </source>
</evidence>
<sequence length="70" mass="8381">MIQGMMIHYPVKREMVHLSFVDEIGQQVVNNPFYIHFMSFESWFAKKSFPTCKETTFVIKVRYQPSLHPQ</sequence>
<organism evidence="1">
    <name type="scientific">Brevibacillus laterosporus</name>
    <name type="common">Bacillus laterosporus</name>
    <dbReference type="NCBI Taxonomy" id="1465"/>
    <lineage>
        <taxon>Bacteria</taxon>
        <taxon>Bacillati</taxon>
        <taxon>Bacillota</taxon>
        <taxon>Bacilli</taxon>
        <taxon>Bacillales</taxon>
        <taxon>Paenibacillaceae</taxon>
        <taxon>Brevibacillus</taxon>
    </lineage>
</organism>